<feature type="non-terminal residue" evidence="1">
    <location>
        <position position="1"/>
    </location>
</feature>
<dbReference type="Proteomes" id="UP000276834">
    <property type="component" value="Unassembled WGS sequence"/>
</dbReference>
<sequence>FGPFGEHAVNASWIAVQKWGRFEYKPPPRWRLRVPSHRRRIIPREAQTKRNSMSLRLAEVGIVRVSDGDFTEPSGHKGVSELPNPRRCGHRCDPWTVKLLGSFIPPKSASGCGGGGGGGE</sequence>
<evidence type="ECO:0000313" key="1">
    <source>
        <dbReference type="EMBL" id="RLV63151.1"/>
    </source>
</evidence>
<gene>
    <name evidence="1" type="ORF">DV515_00018564</name>
</gene>
<proteinExistence type="predicted"/>
<evidence type="ECO:0000313" key="2">
    <source>
        <dbReference type="Proteomes" id="UP000276834"/>
    </source>
</evidence>
<accession>A0A3L8Q751</accession>
<protein>
    <submittedName>
        <fullName evidence="1">Uncharacterized protein</fullName>
    </submittedName>
</protein>
<name>A0A3L8Q751_CHLGU</name>
<dbReference type="AlphaFoldDB" id="A0A3L8Q751"/>
<feature type="non-terminal residue" evidence="1">
    <location>
        <position position="120"/>
    </location>
</feature>
<comment type="caution">
    <text evidence="1">The sequence shown here is derived from an EMBL/GenBank/DDBJ whole genome shotgun (WGS) entry which is preliminary data.</text>
</comment>
<reference evidence="1 2" key="1">
    <citation type="journal article" date="2018" name="Proc. R. Soc. B">
        <title>A non-coding region near Follistatin controls head colour polymorphism in the Gouldian finch.</title>
        <authorList>
            <person name="Toomey M.B."/>
            <person name="Marques C.I."/>
            <person name="Andrade P."/>
            <person name="Araujo P.M."/>
            <person name="Sabatino S."/>
            <person name="Gazda M.A."/>
            <person name="Afonso S."/>
            <person name="Lopes R.J."/>
            <person name="Corbo J.C."/>
            <person name="Carneiro M."/>
        </authorList>
    </citation>
    <scope>NUCLEOTIDE SEQUENCE [LARGE SCALE GENOMIC DNA]</scope>
    <source>
        <strain evidence="1">Red01</strain>
        <tissue evidence="1">Muscle</tissue>
    </source>
</reference>
<organism evidence="1 2">
    <name type="scientific">Chloebia gouldiae</name>
    <name type="common">Gouldian finch</name>
    <name type="synonym">Erythrura gouldiae</name>
    <dbReference type="NCBI Taxonomy" id="44316"/>
    <lineage>
        <taxon>Eukaryota</taxon>
        <taxon>Metazoa</taxon>
        <taxon>Chordata</taxon>
        <taxon>Craniata</taxon>
        <taxon>Vertebrata</taxon>
        <taxon>Euteleostomi</taxon>
        <taxon>Archelosauria</taxon>
        <taxon>Archosauria</taxon>
        <taxon>Dinosauria</taxon>
        <taxon>Saurischia</taxon>
        <taxon>Theropoda</taxon>
        <taxon>Coelurosauria</taxon>
        <taxon>Aves</taxon>
        <taxon>Neognathae</taxon>
        <taxon>Neoaves</taxon>
        <taxon>Telluraves</taxon>
        <taxon>Australaves</taxon>
        <taxon>Passeriformes</taxon>
        <taxon>Passeroidea</taxon>
        <taxon>Passeridae</taxon>
        <taxon>Chloebia</taxon>
    </lineage>
</organism>
<dbReference type="EMBL" id="QUSF01003661">
    <property type="protein sequence ID" value="RLV63151.1"/>
    <property type="molecule type" value="Genomic_DNA"/>
</dbReference>
<keyword evidence="2" id="KW-1185">Reference proteome</keyword>